<evidence type="ECO:0000313" key="4">
    <source>
        <dbReference type="Proteomes" id="UP000199107"/>
    </source>
</evidence>
<dbReference type="OrthoDB" id="270742at2"/>
<feature type="chain" id="PRO_5011512647" evidence="1">
    <location>
        <begin position="29"/>
        <end position="194"/>
    </location>
</feature>
<evidence type="ECO:0000256" key="1">
    <source>
        <dbReference type="SAM" id="SignalP"/>
    </source>
</evidence>
<name>A0A1G9T8S8_9GAMM</name>
<dbReference type="InterPro" id="IPR036298">
    <property type="entry name" value="Chalcone_isomerase_sf"/>
</dbReference>
<keyword evidence="4" id="KW-1185">Reference proteome</keyword>
<dbReference type="Pfam" id="PF16036">
    <property type="entry name" value="Chalcone_3"/>
    <property type="match status" value="1"/>
</dbReference>
<dbReference type="Gene3D" id="3.50.70.10">
    <property type="match status" value="1"/>
</dbReference>
<accession>A0A1G9T8S8</accession>
<dbReference type="STRING" id="48727.SAMN05192555_11347"/>
<dbReference type="RefSeq" id="WP_089659521.1">
    <property type="nucleotide sequence ID" value="NZ_FNGH01000013.1"/>
</dbReference>
<gene>
    <name evidence="3" type="ORF">SAMN05192555_11347</name>
</gene>
<dbReference type="Proteomes" id="UP000199107">
    <property type="component" value="Unassembled WGS sequence"/>
</dbReference>
<feature type="domain" description="Chalcone isomerase" evidence="2">
    <location>
        <begin position="33"/>
        <end position="193"/>
    </location>
</feature>
<reference evidence="4" key="1">
    <citation type="submission" date="2016-10" db="EMBL/GenBank/DDBJ databases">
        <authorList>
            <person name="Varghese N."/>
            <person name="Submissions S."/>
        </authorList>
    </citation>
    <scope>NUCLEOTIDE SEQUENCE [LARGE SCALE GENOMIC DNA]</scope>
    <source>
        <strain evidence="4">AAP</strain>
    </source>
</reference>
<dbReference type="AlphaFoldDB" id="A0A1G9T8S8"/>
<organism evidence="3 4">
    <name type="scientific">Franzmannia pantelleriensis</name>
    <dbReference type="NCBI Taxonomy" id="48727"/>
    <lineage>
        <taxon>Bacteria</taxon>
        <taxon>Pseudomonadati</taxon>
        <taxon>Pseudomonadota</taxon>
        <taxon>Gammaproteobacteria</taxon>
        <taxon>Oceanospirillales</taxon>
        <taxon>Halomonadaceae</taxon>
        <taxon>Franzmannia</taxon>
    </lineage>
</organism>
<dbReference type="SUPFAM" id="SSF54626">
    <property type="entry name" value="Chalcone isomerase"/>
    <property type="match status" value="1"/>
</dbReference>
<dbReference type="InterPro" id="IPR016088">
    <property type="entry name" value="Chalcone_isomerase_3-sand"/>
</dbReference>
<proteinExistence type="predicted"/>
<dbReference type="EMBL" id="FNGH01000013">
    <property type="protein sequence ID" value="SDM44058.1"/>
    <property type="molecule type" value="Genomic_DNA"/>
</dbReference>
<protein>
    <submittedName>
        <fullName evidence="3">Chalcone isomerase-like</fullName>
    </submittedName>
</protein>
<feature type="signal peptide" evidence="1">
    <location>
        <begin position="1"/>
        <end position="28"/>
    </location>
</feature>
<evidence type="ECO:0000259" key="2">
    <source>
        <dbReference type="Pfam" id="PF16036"/>
    </source>
</evidence>
<sequence length="194" mass="21894">MRPVHPFRRLTHAATLCLLVGLASLVQANDARVEVRGVEFETRFDDNGIRYALLGSGVFRYMIWNAYAGAYYQDETASAPAPQSNVPKRLELEYFHAIEADDFAQATRETLRDTLDAEAFARLSDELEAFNRAYRDVVPGDRYALSWDGGELRLALNAETLYRSDDLALANALFGIWLGSNPLRRDFRDALLGR</sequence>
<keyword evidence="3" id="KW-0413">Isomerase</keyword>
<evidence type="ECO:0000313" key="3">
    <source>
        <dbReference type="EMBL" id="SDM44058.1"/>
    </source>
</evidence>
<keyword evidence="1" id="KW-0732">Signal</keyword>
<dbReference type="GO" id="GO:0016872">
    <property type="term" value="F:intramolecular lyase activity"/>
    <property type="evidence" value="ECO:0007669"/>
    <property type="project" value="InterPro"/>
</dbReference>
<dbReference type="InterPro" id="IPR016087">
    <property type="entry name" value="Chalcone_isomerase"/>
</dbReference>